<sequence>MDPHLFPQNISTVPTLKMTLISPNKEKKMGTEESKKKERRDTFPRKRTLPFATLSFQIFVYPIRDAAAAAIPPPQTAPKPVIV</sequence>
<protein>
    <submittedName>
        <fullName evidence="2">Uncharacterized protein</fullName>
    </submittedName>
</protein>
<evidence type="ECO:0000256" key="1">
    <source>
        <dbReference type="SAM" id="MobiDB-lite"/>
    </source>
</evidence>
<name>A0AAV4W3T2_9ARAC</name>
<proteinExistence type="predicted"/>
<feature type="compositionally biased region" description="Basic and acidic residues" evidence="1">
    <location>
        <begin position="24"/>
        <end position="44"/>
    </location>
</feature>
<accession>A0AAV4W3T2</accession>
<dbReference type="AlphaFoldDB" id="A0AAV4W3T2"/>
<reference evidence="2 3" key="1">
    <citation type="submission" date="2021-06" db="EMBL/GenBank/DDBJ databases">
        <title>Caerostris darwini draft genome.</title>
        <authorList>
            <person name="Kono N."/>
            <person name="Arakawa K."/>
        </authorList>
    </citation>
    <scope>NUCLEOTIDE SEQUENCE [LARGE SCALE GENOMIC DNA]</scope>
</reference>
<comment type="caution">
    <text evidence="2">The sequence shown here is derived from an EMBL/GenBank/DDBJ whole genome shotgun (WGS) entry which is preliminary data.</text>
</comment>
<keyword evidence="3" id="KW-1185">Reference proteome</keyword>
<evidence type="ECO:0000313" key="3">
    <source>
        <dbReference type="Proteomes" id="UP001054837"/>
    </source>
</evidence>
<dbReference type="Proteomes" id="UP001054837">
    <property type="component" value="Unassembled WGS sequence"/>
</dbReference>
<feature type="region of interest" description="Disordered" evidence="1">
    <location>
        <begin position="23"/>
        <end position="44"/>
    </location>
</feature>
<evidence type="ECO:0000313" key="2">
    <source>
        <dbReference type="EMBL" id="GIY77406.1"/>
    </source>
</evidence>
<dbReference type="EMBL" id="BPLQ01014119">
    <property type="protein sequence ID" value="GIY77406.1"/>
    <property type="molecule type" value="Genomic_DNA"/>
</dbReference>
<gene>
    <name evidence="2" type="ORF">CDAR_481011</name>
</gene>
<organism evidence="2 3">
    <name type="scientific">Caerostris darwini</name>
    <dbReference type="NCBI Taxonomy" id="1538125"/>
    <lineage>
        <taxon>Eukaryota</taxon>
        <taxon>Metazoa</taxon>
        <taxon>Ecdysozoa</taxon>
        <taxon>Arthropoda</taxon>
        <taxon>Chelicerata</taxon>
        <taxon>Arachnida</taxon>
        <taxon>Araneae</taxon>
        <taxon>Araneomorphae</taxon>
        <taxon>Entelegynae</taxon>
        <taxon>Araneoidea</taxon>
        <taxon>Araneidae</taxon>
        <taxon>Caerostris</taxon>
    </lineage>
</organism>